<dbReference type="InterPro" id="IPR000014">
    <property type="entry name" value="PAS"/>
</dbReference>
<evidence type="ECO:0000313" key="12">
    <source>
        <dbReference type="EMBL" id="TCS71317.1"/>
    </source>
</evidence>
<name>A0A4V2UQK7_9PROT</name>
<keyword evidence="2 8" id="KW-0812">Transmembrane</keyword>
<feature type="transmembrane region" description="Helical" evidence="8">
    <location>
        <begin position="192"/>
        <end position="211"/>
    </location>
</feature>
<dbReference type="NCBIfam" id="TIGR00229">
    <property type="entry name" value="sensory_box"/>
    <property type="match status" value="1"/>
</dbReference>
<feature type="transmembrane region" description="Helical" evidence="8">
    <location>
        <begin position="137"/>
        <end position="153"/>
    </location>
</feature>
<dbReference type="SUPFAM" id="SSF55785">
    <property type="entry name" value="PYP-like sensor domain (PAS domain)"/>
    <property type="match status" value="1"/>
</dbReference>
<feature type="transmembrane region" description="Helical" evidence="8">
    <location>
        <begin position="165"/>
        <end position="185"/>
    </location>
</feature>
<keyword evidence="5 7" id="KW-0807">Transducer</keyword>
<reference evidence="12 13" key="1">
    <citation type="submission" date="2019-03" db="EMBL/GenBank/DDBJ databases">
        <title>Genomic Encyclopedia of Type Strains, Phase IV (KMG-IV): sequencing the most valuable type-strain genomes for metagenomic binning, comparative biology and taxonomic classification.</title>
        <authorList>
            <person name="Goeker M."/>
        </authorList>
    </citation>
    <scope>NUCLEOTIDE SEQUENCE [LARGE SCALE GENOMIC DNA]</scope>
    <source>
        <strain evidence="12 13">DSM 103923</strain>
    </source>
</reference>
<dbReference type="GO" id="GO:0006935">
    <property type="term" value="P:chemotaxis"/>
    <property type="evidence" value="ECO:0007669"/>
    <property type="project" value="InterPro"/>
</dbReference>
<feature type="domain" description="PAS" evidence="10">
    <location>
        <begin position="25"/>
        <end position="50"/>
    </location>
</feature>
<dbReference type="Pfam" id="PF08447">
    <property type="entry name" value="PAS_3"/>
    <property type="match status" value="1"/>
</dbReference>
<dbReference type="CDD" id="cd11386">
    <property type="entry name" value="MCP_signal"/>
    <property type="match status" value="1"/>
</dbReference>
<evidence type="ECO:0000256" key="7">
    <source>
        <dbReference type="PROSITE-ProRule" id="PRU00284"/>
    </source>
</evidence>
<dbReference type="InterPro" id="IPR004089">
    <property type="entry name" value="MCPsignal_dom"/>
</dbReference>
<proteinExistence type="inferred from homology"/>
<evidence type="ECO:0000256" key="8">
    <source>
        <dbReference type="SAM" id="Phobius"/>
    </source>
</evidence>
<feature type="domain" description="HAMP" evidence="11">
    <location>
        <begin position="211"/>
        <end position="263"/>
    </location>
</feature>
<dbReference type="SMART" id="SM00304">
    <property type="entry name" value="HAMP"/>
    <property type="match status" value="2"/>
</dbReference>
<dbReference type="GO" id="GO:0004888">
    <property type="term" value="F:transmembrane signaling receptor activity"/>
    <property type="evidence" value="ECO:0007669"/>
    <property type="project" value="InterPro"/>
</dbReference>
<dbReference type="InterPro" id="IPR003660">
    <property type="entry name" value="HAMP_dom"/>
</dbReference>
<evidence type="ECO:0000259" key="9">
    <source>
        <dbReference type="PROSITE" id="PS50111"/>
    </source>
</evidence>
<keyword evidence="4 8" id="KW-0472">Membrane</keyword>
<comment type="subcellular location">
    <subcellularLocation>
        <location evidence="1">Membrane</location>
        <topology evidence="1">Multi-pass membrane protein</topology>
    </subcellularLocation>
</comment>
<evidence type="ECO:0000256" key="2">
    <source>
        <dbReference type="ARBA" id="ARBA00022692"/>
    </source>
</evidence>
<keyword evidence="3 8" id="KW-1133">Transmembrane helix</keyword>
<sequence>MRINMPVSNQERMMKDGSVLISKTNAKGVITYANQDFIDISGFTEQELIGAPHNLVRHPDMPPAAFADLWATLKKGRAWTGLVKNRCKNGDYYWVEATARPNVEGGYTSVRVKPGRDQVAAAEALYKAMREGTTRKIILNGQVIVPSLTWRLLSWARGIRVDLRLWLATMGAAGLFGAILVLSFLQGDMLQAGLAGLGVAFSIALGVWLTLDVLRPLNAAVATAERLAKGDLATPLAGLGDNEIGKLMEALGAIRNNFHETVYYLREGVDKLNAATQSLTADMARASTASTTQAEAAGTVAAAMEQMTASIEQVGEHARTAGELSRRSGEQSEAGGRVVHEAAEEMRSISDTVHQASSVIQELEAHSKEISNIVTVIEEIAGQTNLLALNAAIEAARAGESGRGFAVVADEVRKLAERTARSTHEISAMVEKIQAGARQAVTSMEAGVDRVAEGVQLAHQAGDSITQIQESARQVIGAVDDIANALREQSTTSHDIARHIEQIAHMSEEGSAAAANTTQSAHNLQAMAEHLGKIVTQFKI</sequence>
<evidence type="ECO:0000256" key="5">
    <source>
        <dbReference type="ARBA" id="ARBA00023224"/>
    </source>
</evidence>
<dbReference type="SMART" id="SM00283">
    <property type="entry name" value="MA"/>
    <property type="match status" value="1"/>
</dbReference>
<dbReference type="EMBL" id="SLZY01000010">
    <property type="protein sequence ID" value="TCS71317.1"/>
    <property type="molecule type" value="Genomic_DNA"/>
</dbReference>
<comment type="similarity">
    <text evidence="6">Belongs to the methyl-accepting chemotaxis (MCP) protein family.</text>
</comment>
<evidence type="ECO:0000259" key="11">
    <source>
        <dbReference type="PROSITE" id="PS50885"/>
    </source>
</evidence>
<dbReference type="InterPro" id="IPR004090">
    <property type="entry name" value="Chemotax_Me-accpt_rcpt"/>
</dbReference>
<dbReference type="FunFam" id="1.10.287.950:FF:000001">
    <property type="entry name" value="Methyl-accepting chemotaxis sensory transducer"/>
    <property type="match status" value="1"/>
</dbReference>
<dbReference type="PROSITE" id="PS50111">
    <property type="entry name" value="CHEMOTAXIS_TRANSDUC_2"/>
    <property type="match status" value="1"/>
</dbReference>
<dbReference type="InterPro" id="IPR013655">
    <property type="entry name" value="PAS_fold_3"/>
</dbReference>
<dbReference type="CDD" id="cd06225">
    <property type="entry name" value="HAMP"/>
    <property type="match status" value="1"/>
</dbReference>
<comment type="caution">
    <text evidence="12">The sequence shown here is derived from an EMBL/GenBank/DDBJ whole genome shotgun (WGS) entry which is preliminary data.</text>
</comment>
<dbReference type="OrthoDB" id="9813966at2"/>
<protein>
    <submittedName>
        <fullName evidence="12">Methyl-accepting chemotaxis sensory transducer with Pas/Pac sensor</fullName>
    </submittedName>
</protein>
<dbReference type="Gene3D" id="3.30.450.20">
    <property type="entry name" value="PAS domain"/>
    <property type="match status" value="1"/>
</dbReference>
<feature type="domain" description="Methyl-accepting transducer" evidence="9">
    <location>
        <begin position="268"/>
        <end position="504"/>
    </location>
</feature>
<evidence type="ECO:0000256" key="6">
    <source>
        <dbReference type="ARBA" id="ARBA00029447"/>
    </source>
</evidence>
<accession>A0A4V2UQK7</accession>
<dbReference type="PROSITE" id="PS50112">
    <property type="entry name" value="PAS"/>
    <property type="match status" value="1"/>
</dbReference>
<dbReference type="Pfam" id="PF00015">
    <property type="entry name" value="MCPsignal"/>
    <property type="match status" value="1"/>
</dbReference>
<dbReference type="Gene3D" id="1.10.287.950">
    <property type="entry name" value="Methyl-accepting chemotaxis protein"/>
    <property type="match status" value="1"/>
</dbReference>
<dbReference type="PANTHER" id="PTHR32089">
    <property type="entry name" value="METHYL-ACCEPTING CHEMOTAXIS PROTEIN MCPB"/>
    <property type="match status" value="1"/>
</dbReference>
<dbReference type="GO" id="GO:0016020">
    <property type="term" value="C:membrane"/>
    <property type="evidence" value="ECO:0007669"/>
    <property type="project" value="UniProtKB-SubCell"/>
</dbReference>
<gene>
    <name evidence="12" type="ORF">EDC61_11043</name>
</gene>
<evidence type="ECO:0000256" key="3">
    <source>
        <dbReference type="ARBA" id="ARBA00022989"/>
    </source>
</evidence>
<dbReference type="InterPro" id="IPR035965">
    <property type="entry name" value="PAS-like_dom_sf"/>
</dbReference>
<evidence type="ECO:0000259" key="10">
    <source>
        <dbReference type="PROSITE" id="PS50112"/>
    </source>
</evidence>
<evidence type="ECO:0000256" key="4">
    <source>
        <dbReference type="ARBA" id="ARBA00023136"/>
    </source>
</evidence>
<evidence type="ECO:0000313" key="13">
    <source>
        <dbReference type="Proteomes" id="UP000295135"/>
    </source>
</evidence>
<dbReference type="Pfam" id="PF00672">
    <property type="entry name" value="HAMP"/>
    <property type="match status" value="1"/>
</dbReference>
<evidence type="ECO:0000256" key="1">
    <source>
        <dbReference type="ARBA" id="ARBA00004141"/>
    </source>
</evidence>
<dbReference type="SUPFAM" id="SSF58104">
    <property type="entry name" value="Methyl-accepting chemotaxis protein (MCP) signaling domain"/>
    <property type="match status" value="1"/>
</dbReference>
<organism evidence="12 13">
    <name type="scientific">Sulfuritortus calidifontis</name>
    <dbReference type="NCBI Taxonomy" id="1914471"/>
    <lineage>
        <taxon>Bacteria</taxon>
        <taxon>Pseudomonadati</taxon>
        <taxon>Pseudomonadota</taxon>
        <taxon>Betaproteobacteria</taxon>
        <taxon>Nitrosomonadales</taxon>
        <taxon>Thiobacillaceae</taxon>
        <taxon>Sulfuritortus</taxon>
    </lineage>
</organism>
<dbReference type="CDD" id="cd00130">
    <property type="entry name" value="PAS"/>
    <property type="match status" value="1"/>
</dbReference>
<dbReference type="PANTHER" id="PTHR32089:SF119">
    <property type="entry name" value="METHYL-ACCEPTING CHEMOTAXIS PROTEIN CTPL"/>
    <property type="match status" value="1"/>
</dbReference>
<keyword evidence="13" id="KW-1185">Reference proteome</keyword>
<dbReference type="Proteomes" id="UP000295135">
    <property type="component" value="Unassembled WGS sequence"/>
</dbReference>
<dbReference type="PRINTS" id="PR00260">
    <property type="entry name" value="CHEMTRNSDUCR"/>
</dbReference>
<dbReference type="AlphaFoldDB" id="A0A4V2UQK7"/>
<dbReference type="RefSeq" id="WP_126463222.1">
    <property type="nucleotide sequence ID" value="NZ_AP018721.1"/>
</dbReference>
<dbReference type="PROSITE" id="PS50885">
    <property type="entry name" value="HAMP"/>
    <property type="match status" value="1"/>
</dbReference>
<dbReference type="GO" id="GO:0007165">
    <property type="term" value="P:signal transduction"/>
    <property type="evidence" value="ECO:0007669"/>
    <property type="project" value="UniProtKB-KW"/>
</dbReference>